<dbReference type="EC" id="2.7.7.65" evidence="1"/>
<keyword evidence="3" id="KW-1133">Transmembrane helix</keyword>
<evidence type="ECO:0000256" key="1">
    <source>
        <dbReference type="ARBA" id="ARBA00012528"/>
    </source>
</evidence>
<sequence length="359" mass="38511">MTTHPTPPSRQSGQVAAALVPIVRRNYLPALFVNYVASTAVSVLAAAAGVTWVWWWFGLVTLVSLVRIAGHRAMGAAMARGQGPTPEREIFIAGLGKLAAAVSWAVLAWLLLGVADPLVKFATSIVLAGMAAGAIGILSPFGIVGPLYIATLMVPGAIRLILESGPDSVIGLLGFVFCGVMIAGHRANRILLLQSVQLGQRNSELMAEILDANQTLENKVRERTETLEHQASHDLLTGLLNRRGLSEQFDRAITGAATACVYFLDLNRFKRINDTLGHDAGDYVLREIALRLMTRLPANALIARWGGDELVVVTPGSAEGGTSSFVMENLFATPYVFYGQTLDIGYASEEGHLALIKRR</sequence>
<feature type="transmembrane region" description="Helical" evidence="3">
    <location>
        <begin position="53"/>
        <end position="70"/>
    </location>
</feature>
<accession>A0ABW0P7U8</accession>
<keyword evidence="3" id="KW-0472">Membrane</keyword>
<gene>
    <name evidence="5" type="ORF">ACFPN9_25010</name>
</gene>
<dbReference type="RefSeq" id="WP_377817811.1">
    <property type="nucleotide sequence ID" value="NZ_JBHSLU010000096.1"/>
</dbReference>
<comment type="catalytic activity">
    <reaction evidence="2">
        <text>2 GTP = 3',3'-c-di-GMP + 2 diphosphate</text>
        <dbReference type="Rhea" id="RHEA:24898"/>
        <dbReference type="ChEBI" id="CHEBI:33019"/>
        <dbReference type="ChEBI" id="CHEBI:37565"/>
        <dbReference type="ChEBI" id="CHEBI:58805"/>
        <dbReference type="EC" id="2.7.7.65"/>
    </reaction>
</comment>
<dbReference type="PANTHER" id="PTHR45138">
    <property type="entry name" value="REGULATORY COMPONENTS OF SENSORY TRANSDUCTION SYSTEM"/>
    <property type="match status" value="1"/>
</dbReference>
<feature type="transmembrane region" description="Helical" evidence="3">
    <location>
        <begin position="90"/>
        <end position="112"/>
    </location>
</feature>
<protein>
    <recommendedName>
        <fullName evidence="1">diguanylate cyclase</fullName>
        <ecNumber evidence="1">2.7.7.65</ecNumber>
    </recommendedName>
</protein>
<dbReference type="PROSITE" id="PS50887">
    <property type="entry name" value="GGDEF"/>
    <property type="match status" value="1"/>
</dbReference>
<dbReference type="InterPro" id="IPR050469">
    <property type="entry name" value="Diguanylate_Cyclase"/>
</dbReference>
<organism evidence="5 6">
    <name type="scientific">Bosea massiliensis</name>
    <dbReference type="NCBI Taxonomy" id="151419"/>
    <lineage>
        <taxon>Bacteria</taxon>
        <taxon>Pseudomonadati</taxon>
        <taxon>Pseudomonadota</taxon>
        <taxon>Alphaproteobacteria</taxon>
        <taxon>Hyphomicrobiales</taxon>
        <taxon>Boseaceae</taxon>
        <taxon>Bosea</taxon>
    </lineage>
</organism>
<dbReference type="SUPFAM" id="SSF55073">
    <property type="entry name" value="Nucleotide cyclase"/>
    <property type="match status" value="1"/>
</dbReference>
<dbReference type="GO" id="GO:0052621">
    <property type="term" value="F:diguanylate cyclase activity"/>
    <property type="evidence" value="ECO:0007669"/>
    <property type="project" value="UniProtKB-EC"/>
</dbReference>
<keyword evidence="6" id="KW-1185">Reference proteome</keyword>
<feature type="transmembrane region" description="Helical" evidence="3">
    <location>
        <begin position="27"/>
        <end position="47"/>
    </location>
</feature>
<name>A0ABW0P7U8_9HYPH</name>
<keyword evidence="5" id="KW-0548">Nucleotidyltransferase</keyword>
<comment type="caution">
    <text evidence="5">The sequence shown here is derived from an EMBL/GenBank/DDBJ whole genome shotgun (WGS) entry which is preliminary data.</text>
</comment>
<keyword evidence="5" id="KW-0808">Transferase</keyword>
<dbReference type="InterPro" id="IPR043128">
    <property type="entry name" value="Rev_trsase/Diguanyl_cyclase"/>
</dbReference>
<feature type="domain" description="GGDEF" evidence="4">
    <location>
        <begin position="257"/>
        <end position="359"/>
    </location>
</feature>
<feature type="transmembrane region" description="Helical" evidence="3">
    <location>
        <begin position="168"/>
        <end position="185"/>
    </location>
</feature>
<reference evidence="6" key="1">
    <citation type="journal article" date="2019" name="Int. J. Syst. Evol. Microbiol.">
        <title>The Global Catalogue of Microorganisms (GCM) 10K type strain sequencing project: providing services to taxonomists for standard genome sequencing and annotation.</title>
        <authorList>
            <consortium name="The Broad Institute Genomics Platform"/>
            <consortium name="The Broad Institute Genome Sequencing Center for Infectious Disease"/>
            <person name="Wu L."/>
            <person name="Ma J."/>
        </authorList>
    </citation>
    <scope>NUCLEOTIDE SEQUENCE [LARGE SCALE GENOMIC DNA]</scope>
    <source>
        <strain evidence="6">CCUG 43117</strain>
    </source>
</reference>
<dbReference type="InterPro" id="IPR000160">
    <property type="entry name" value="GGDEF_dom"/>
</dbReference>
<feature type="transmembrane region" description="Helical" evidence="3">
    <location>
        <begin position="118"/>
        <end position="138"/>
    </location>
</feature>
<evidence type="ECO:0000256" key="2">
    <source>
        <dbReference type="ARBA" id="ARBA00034247"/>
    </source>
</evidence>
<dbReference type="EMBL" id="JBHSLU010000096">
    <property type="protein sequence ID" value="MFC5508510.1"/>
    <property type="molecule type" value="Genomic_DNA"/>
</dbReference>
<dbReference type="CDD" id="cd01949">
    <property type="entry name" value="GGDEF"/>
    <property type="match status" value="1"/>
</dbReference>
<evidence type="ECO:0000256" key="3">
    <source>
        <dbReference type="SAM" id="Phobius"/>
    </source>
</evidence>
<dbReference type="Gene3D" id="3.30.70.270">
    <property type="match status" value="1"/>
</dbReference>
<dbReference type="InterPro" id="IPR029787">
    <property type="entry name" value="Nucleotide_cyclase"/>
</dbReference>
<evidence type="ECO:0000313" key="6">
    <source>
        <dbReference type="Proteomes" id="UP001596060"/>
    </source>
</evidence>
<dbReference type="PANTHER" id="PTHR45138:SF9">
    <property type="entry name" value="DIGUANYLATE CYCLASE DGCM-RELATED"/>
    <property type="match status" value="1"/>
</dbReference>
<dbReference type="SMART" id="SM00267">
    <property type="entry name" value="GGDEF"/>
    <property type="match status" value="1"/>
</dbReference>
<dbReference type="NCBIfam" id="TIGR00254">
    <property type="entry name" value="GGDEF"/>
    <property type="match status" value="1"/>
</dbReference>
<keyword evidence="3" id="KW-0812">Transmembrane</keyword>
<proteinExistence type="predicted"/>
<evidence type="ECO:0000259" key="4">
    <source>
        <dbReference type="PROSITE" id="PS50887"/>
    </source>
</evidence>
<dbReference type="Pfam" id="PF00990">
    <property type="entry name" value="GGDEF"/>
    <property type="match status" value="1"/>
</dbReference>
<dbReference type="Proteomes" id="UP001596060">
    <property type="component" value="Unassembled WGS sequence"/>
</dbReference>
<evidence type="ECO:0000313" key="5">
    <source>
        <dbReference type="EMBL" id="MFC5508510.1"/>
    </source>
</evidence>